<gene>
    <name evidence="3" type="ORF">V1Y59_21390</name>
</gene>
<dbReference type="PANTHER" id="PTHR15032:SF4">
    <property type="entry name" value="N-ACYL-PHOSPHATIDYLETHANOLAMINE-HYDROLYZING PHOSPHOLIPASE D"/>
    <property type="match status" value="1"/>
</dbReference>
<evidence type="ECO:0000313" key="4">
    <source>
        <dbReference type="Proteomes" id="UP001335729"/>
    </source>
</evidence>
<organism evidence="3 4">
    <name type="scientific">Gordonia prachuapensis</name>
    <dbReference type="NCBI Taxonomy" id="3115651"/>
    <lineage>
        <taxon>Bacteria</taxon>
        <taxon>Bacillati</taxon>
        <taxon>Actinomycetota</taxon>
        <taxon>Actinomycetes</taxon>
        <taxon>Mycobacteriales</taxon>
        <taxon>Gordoniaceae</taxon>
        <taxon>Gordonia</taxon>
    </lineage>
</organism>
<comment type="caution">
    <text evidence="3">The sequence shown here is derived from an EMBL/GenBank/DDBJ whole genome shotgun (WGS) entry which is preliminary data.</text>
</comment>
<dbReference type="EMBL" id="JAZDUE010000022">
    <property type="protein sequence ID" value="MEE4025653.1"/>
    <property type="molecule type" value="Genomic_DNA"/>
</dbReference>
<name>A0ABU7MZ95_9ACTN</name>
<evidence type="ECO:0000259" key="2">
    <source>
        <dbReference type="Pfam" id="PF12706"/>
    </source>
</evidence>
<feature type="region of interest" description="Disordered" evidence="1">
    <location>
        <begin position="1"/>
        <end position="35"/>
    </location>
</feature>
<dbReference type="Gene3D" id="3.60.15.10">
    <property type="entry name" value="Ribonuclease Z/Hydroxyacylglutathione hydrolase-like"/>
    <property type="match status" value="1"/>
</dbReference>
<feature type="compositionally biased region" description="Polar residues" evidence="1">
    <location>
        <begin position="18"/>
        <end position="35"/>
    </location>
</feature>
<proteinExistence type="predicted"/>
<evidence type="ECO:0000313" key="3">
    <source>
        <dbReference type="EMBL" id="MEE4025653.1"/>
    </source>
</evidence>
<feature type="domain" description="Metallo-beta-lactamase" evidence="2">
    <location>
        <begin position="131"/>
        <end position="335"/>
    </location>
</feature>
<sequence>MTSSIDSSRGGLARRAASTLTSAGRSATESATTTLARRGVSTARALGAGAAEIAAHTAGSPNLRDGAFGNLDHGASQVDADFRVVVDMARRPGRPRRPVPVLTPEFGDTVADLQATWLGHASVLVEIDGMRVLTDPVLSRRCSPSQVVGPARMHPAPVTVAQLPPVDVVLISHDHYDHLDLATVVELAVAQPAARFVAPLGVGAHLAAWGVTPDRIDSADWWDSVTVNGADGRAVTFTCCPARHFSGRSLSRNLTLWASWVVAGPAHRLFFSGDTGFSEHFAEVGDRLGPVDVSLMAVGAYDRVWPDVHVTPEEAVAVHQMITRDRESVLLPIHWGTFNLARHPWAEPITRLLPAAAATETAVVVPPPGGMIDLTDRTGPGLAHPLWWESSA</sequence>
<dbReference type="PANTHER" id="PTHR15032">
    <property type="entry name" value="N-ACYL-PHOSPHATIDYLETHANOLAMINE-HYDROLYZING PHOSPHOLIPASE D"/>
    <property type="match status" value="1"/>
</dbReference>
<dbReference type="Proteomes" id="UP001335729">
    <property type="component" value="Unassembled WGS sequence"/>
</dbReference>
<dbReference type="Pfam" id="PF12706">
    <property type="entry name" value="Lactamase_B_2"/>
    <property type="match status" value="1"/>
</dbReference>
<dbReference type="InterPro" id="IPR036866">
    <property type="entry name" value="RibonucZ/Hydroxyglut_hydro"/>
</dbReference>
<evidence type="ECO:0000256" key="1">
    <source>
        <dbReference type="SAM" id="MobiDB-lite"/>
    </source>
</evidence>
<protein>
    <submittedName>
        <fullName evidence="3">MBL fold metallo-hydrolase</fullName>
    </submittedName>
</protein>
<dbReference type="SUPFAM" id="SSF56281">
    <property type="entry name" value="Metallo-hydrolase/oxidoreductase"/>
    <property type="match status" value="1"/>
</dbReference>
<accession>A0ABU7MZ95</accession>
<reference evidence="3 4" key="1">
    <citation type="submission" date="2024-01" db="EMBL/GenBank/DDBJ databases">
        <title>Draft genome sequence of Gordonia sp. PKS22-38.</title>
        <authorList>
            <person name="Suphannarot A."/>
            <person name="Mingma R."/>
        </authorList>
    </citation>
    <scope>NUCLEOTIDE SEQUENCE [LARGE SCALE GENOMIC DNA]</scope>
    <source>
        <strain evidence="3 4">PKS22-38</strain>
    </source>
</reference>
<dbReference type="InterPro" id="IPR001279">
    <property type="entry name" value="Metallo-B-lactamas"/>
</dbReference>
<dbReference type="RefSeq" id="WP_330507055.1">
    <property type="nucleotide sequence ID" value="NZ_JAZDUE010000022.1"/>
</dbReference>
<keyword evidence="4" id="KW-1185">Reference proteome</keyword>